<dbReference type="WBParaSite" id="Hba_03538">
    <property type="protein sequence ID" value="Hba_03538"/>
    <property type="gene ID" value="Hba_03538"/>
</dbReference>
<dbReference type="GO" id="GO:0009897">
    <property type="term" value="C:external side of plasma membrane"/>
    <property type="evidence" value="ECO:0007669"/>
    <property type="project" value="TreeGrafter"/>
</dbReference>
<keyword evidence="6" id="KW-0675">Receptor</keyword>
<evidence type="ECO:0000256" key="2">
    <source>
        <dbReference type="ARBA" id="ARBA00005961"/>
    </source>
</evidence>
<feature type="region of interest" description="Disordered" evidence="8">
    <location>
        <begin position="728"/>
        <end position="797"/>
    </location>
</feature>
<feature type="compositionally biased region" description="Low complexity" evidence="8">
    <location>
        <begin position="744"/>
        <end position="753"/>
    </location>
</feature>
<dbReference type="PANTHER" id="PTHR10269">
    <property type="entry name" value="GDNF RECEPTOR ALPHA"/>
    <property type="match status" value="1"/>
</dbReference>
<name>A0A1I7WF45_HETBA</name>
<keyword evidence="4 9" id="KW-0732">Signal</keyword>
<keyword evidence="7" id="KW-0325">Glycoprotein</keyword>
<dbReference type="SMART" id="SM00907">
    <property type="entry name" value="GDNF"/>
    <property type="match status" value="3"/>
</dbReference>
<accession>A0A1I7WF45</accession>
<dbReference type="PANTHER" id="PTHR10269:SF12">
    <property type="entry name" value="GLIAL CELL LINE-DERIVED NEUROTROPHIC FAMILY RECEPTOR-LIKE, ISOFORM E"/>
    <property type="match status" value="1"/>
</dbReference>
<feature type="compositionally biased region" description="Low complexity" evidence="8">
    <location>
        <begin position="778"/>
        <end position="797"/>
    </location>
</feature>
<reference evidence="12" key="1">
    <citation type="submission" date="2016-11" db="UniProtKB">
        <authorList>
            <consortium name="WormBaseParasite"/>
        </authorList>
    </citation>
    <scope>IDENTIFICATION</scope>
</reference>
<evidence type="ECO:0000259" key="10">
    <source>
        <dbReference type="SMART" id="SM00907"/>
    </source>
</evidence>
<keyword evidence="11" id="KW-1185">Reference proteome</keyword>
<dbReference type="GO" id="GO:0007399">
    <property type="term" value="P:nervous system development"/>
    <property type="evidence" value="ECO:0007669"/>
    <property type="project" value="TreeGrafter"/>
</dbReference>
<evidence type="ECO:0000256" key="3">
    <source>
        <dbReference type="ARBA" id="ARBA00022475"/>
    </source>
</evidence>
<evidence type="ECO:0000256" key="5">
    <source>
        <dbReference type="ARBA" id="ARBA00023136"/>
    </source>
</evidence>
<dbReference type="InterPro" id="IPR016017">
    <property type="entry name" value="GDNF/GAS1"/>
</dbReference>
<evidence type="ECO:0000256" key="7">
    <source>
        <dbReference type="ARBA" id="ARBA00023180"/>
    </source>
</evidence>
<dbReference type="GO" id="GO:0007169">
    <property type="term" value="P:cell surface receptor protein tyrosine kinase signaling pathway"/>
    <property type="evidence" value="ECO:0007669"/>
    <property type="project" value="UniProtKB-ARBA"/>
</dbReference>
<evidence type="ECO:0000313" key="11">
    <source>
        <dbReference type="Proteomes" id="UP000095283"/>
    </source>
</evidence>
<feature type="domain" description="GDNF/GAS1" evidence="10">
    <location>
        <begin position="504"/>
        <end position="580"/>
    </location>
</feature>
<dbReference type="AlphaFoldDB" id="A0A1I7WF45"/>
<feature type="chain" id="PRO_5009310671" evidence="9">
    <location>
        <begin position="17"/>
        <end position="1034"/>
    </location>
</feature>
<dbReference type="InterPro" id="IPR037193">
    <property type="entry name" value="GDNF_alpha"/>
</dbReference>
<evidence type="ECO:0000256" key="4">
    <source>
        <dbReference type="ARBA" id="ARBA00022729"/>
    </source>
</evidence>
<dbReference type="InterPro" id="IPR003438">
    <property type="entry name" value="GDNF_rcpt"/>
</dbReference>
<protein>
    <submittedName>
        <fullName evidence="12">GDNF domain-containing protein</fullName>
    </submittedName>
</protein>
<sequence>MRRIFAYLLSLAICFAYNSCLHQRSLCLRDLDCKILLDRFEDICGYSLTICSVTSPSECVHNLWRIREYFPYKTCICYEALGMKKEKSHKRTTRTPLSDQIQKLKSQLNGELETREVLKKATCDAALNNICLRHVSCRQLWKLFRSSCDVDQDNQCRMNDRETCWQSFEGLSWTGLGSCHCDSNNSDCHWIRLHTNYNKCIYEISKAGQYPVMSGSIHNRNGTTPIYNQFLHYQQRYETGVTGVISATVIPSSAVITTRIIPTNSFRYTTFSPEPKSTTSTTMPTIPTTSRFVQRPKEYDRNQNYSRLVIHATTVPSWWQTTAMTTPSRYFNYQRHNRRTEQIGVAGAGSQLHYRPLFQHGELVGPTPLYYYHYPTVSPTRGMASQASITPTTLQSVWSGASRDQSLKMVGKPILRPTLGVISSPSSTEFLKPTVEQQSFRIKAHVGTNSEKTLSTGNNVAIEAYPQGFVSRQHPAPYNLGTDLMHYQNREIIVVYSTSLGSSCQDSISRCEATDECRWHLEELRIRCSKAACRRNDCAAALQRFSRFVPFSLVEAIMFCHCSAGDTQCSEQQGILYPKCLYSLNVSALTCTETARKCDADPRCRASLLEQPCFCPLSDVECLSHQKLMIPNNPCIEMAMMEYSERMGYNVVDNKISSIETNRVSYWTPTIELGQDNQQTGEWNTKDEDTIYSADTRINMKSEGSVQRGSTSETTSGTLEIKTVIQMPITDEKSQSQMQIKYQSTTSTTTPPSKTKKNEQLATRAPLERKPSKKYRTTVKTPVTTTELPPPWVSTTPELSTTTTTFMTHAPPPPEGCNAKDANGRHIFINIGTLMRRYVDWSGRCSSWCECVAENELVCERLPCLEDVNCETPLTTIDFGERLYLKDRGACFCEAGNFICDLPEEMPETYSGLYLSAGYSTPDVEMLRREIPRDALERAGFLSADAATDIASRLQIAFERLLPKWHSGWAEKVCSPHVARLANHFTLSESPRFQLVLSTVKQLKVMDSLNGLPSFSFTTFRYLVLVMFIVPSLM</sequence>
<feature type="domain" description="GDNF/GAS1" evidence="10">
    <location>
        <begin position="20"/>
        <end position="97"/>
    </location>
</feature>
<keyword evidence="3" id="KW-1003">Cell membrane</keyword>
<dbReference type="SUPFAM" id="SSF110035">
    <property type="entry name" value="GDNF receptor-like"/>
    <property type="match status" value="2"/>
</dbReference>
<feature type="signal peptide" evidence="9">
    <location>
        <begin position="1"/>
        <end position="16"/>
    </location>
</feature>
<dbReference type="GO" id="GO:0038023">
    <property type="term" value="F:signaling receptor activity"/>
    <property type="evidence" value="ECO:0007669"/>
    <property type="project" value="InterPro"/>
</dbReference>
<dbReference type="Proteomes" id="UP000095283">
    <property type="component" value="Unplaced"/>
</dbReference>
<keyword evidence="5" id="KW-0472">Membrane</keyword>
<comment type="similarity">
    <text evidence="2">Belongs to the GDNFR family.</text>
</comment>
<feature type="domain" description="GDNF/GAS1" evidence="10">
    <location>
        <begin position="123"/>
        <end position="200"/>
    </location>
</feature>
<proteinExistence type="inferred from homology"/>
<evidence type="ECO:0000256" key="8">
    <source>
        <dbReference type="SAM" id="MobiDB-lite"/>
    </source>
</evidence>
<evidence type="ECO:0000313" key="12">
    <source>
        <dbReference type="WBParaSite" id="Hba_03538"/>
    </source>
</evidence>
<evidence type="ECO:0000256" key="1">
    <source>
        <dbReference type="ARBA" id="ARBA00004236"/>
    </source>
</evidence>
<dbReference type="GO" id="GO:0043235">
    <property type="term" value="C:receptor complex"/>
    <property type="evidence" value="ECO:0007669"/>
    <property type="project" value="TreeGrafter"/>
</dbReference>
<organism evidence="11 12">
    <name type="scientific">Heterorhabditis bacteriophora</name>
    <name type="common">Entomopathogenic nematode worm</name>
    <dbReference type="NCBI Taxonomy" id="37862"/>
    <lineage>
        <taxon>Eukaryota</taxon>
        <taxon>Metazoa</taxon>
        <taxon>Ecdysozoa</taxon>
        <taxon>Nematoda</taxon>
        <taxon>Chromadorea</taxon>
        <taxon>Rhabditida</taxon>
        <taxon>Rhabditina</taxon>
        <taxon>Rhabditomorpha</taxon>
        <taxon>Strongyloidea</taxon>
        <taxon>Heterorhabditidae</taxon>
        <taxon>Heterorhabditis</taxon>
    </lineage>
</organism>
<evidence type="ECO:0000256" key="6">
    <source>
        <dbReference type="ARBA" id="ARBA00023170"/>
    </source>
</evidence>
<evidence type="ECO:0000256" key="9">
    <source>
        <dbReference type="SAM" id="SignalP"/>
    </source>
</evidence>
<comment type="subcellular location">
    <subcellularLocation>
        <location evidence="1">Cell membrane</location>
    </subcellularLocation>
</comment>